<dbReference type="OMA" id="CDRENEH"/>
<dbReference type="AlphaFoldDB" id="A0A0E0KSU5"/>
<feature type="compositionally biased region" description="Acidic residues" evidence="1">
    <location>
        <begin position="454"/>
        <end position="472"/>
    </location>
</feature>
<dbReference type="Gramene" id="OPUNC04G16480.1">
    <property type="protein sequence ID" value="OPUNC04G16480.1"/>
    <property type="gene ID" value="OPUNC04G16480"/>
</dbReference>
<feature type="transmembrane region" description="Helical" evidence="2">
    <location>
        <begin position="217"/>
        <end position="237"/>
    </location>
</feature>
<dbReference type="STRING" id="4537.A0A0E0KSU5"/>
<feature type="transmembrane region" description="Helical" evidence="2">
    <location>
        <begin position="128"/>
        <end position="153"/>
    </location>
</feature>
<feature type="region of interest" description="Disordered" evidence="1">
    <location>
        <begin position="410"/>
        <end position="477"/>
    </location>
</feature>
<reference evidence="4" key="1">
    <citation type="submission" date="2015-04" db="UniProtKB">
        <authorList>
            <consortium name="EnsemblPlants"/>
        </authorList>
    </citation>
    <scope>IDENTIFICATION</scope>
</reference>
<feature type="transmembrane region" description="Helical" evidence="2">
    <location>
        <begin position="329"/>
        <end position="347"/>
    </location>
</feature>
<feature type="chain" id="PRO_5002365417" description="DUF4220 domain-containing protein" evidence="3">
    <location>
        <begin position="20"/>
        <end position="512"/>
    </location>
</feature>
<evidence type="ECO:0000313" key="5">
    <source>
        <dbReference type="Proteomes" id="UP000026962"/>
    </source>
</evidence>
<dbReference type="eggNOG" id="ENOG502R3CQ">
    <property type="taxonomic scope" value="Eukaryota"/>
</dbReference>
<keyword evidence="2" id="KW-0812">Transmembrane</keyword>
<reference evidence="4" key="2">
    <citation type="submission" date="2018-05" db="EMBL/GenBank/DDBJ databases">
        <title>OpunRS2 (Oryza punctata Reference Sequence Version 2).</title>
        <authorList>
            <person name="Zhang J."/>
            <person name="Kudrna D."/>
            <person name="Lee S."/>
            <person name="Talag J."/>
            <person name="Welchert J."/>
            <person name="Wing R.A."/>
        </authorList>
    </citation>
    <scope>NUCLEOTIDE SEQUENCE [LARGE SCALE GENOMIC DNA]</scope>
</reference>
<dbReference type="EnsemblPlants" id="OPUNC04G16480.1">
    <property type="protein sequence ID" value="OPUNC04G16480.1"/>
    <property type="gene ID" value="OPUNC04G16480"/>
</dbReference>
<feature type="region of interest" description="Disordered" evidence="1">
    <location>
        <begin position="163"/>
        <end position="182"/>
    </location>
</feature>
<name>A0A0E0KSU5_ORYPU</name>
<keyword evidence="2" id="KW-1133">Transmembrane helix</keyword>
<sequence length="512" mass="54958">MAVPASVVVASCLCVSASACVSSGLAFCATFAVSLLFVARELSPEHIDGVFTAVDACLQKAACYARAAVEAETWRLRDDPARCHPAFAFLYDRTEGGARRARALVTDAVDRLKTWAAESKWRDMTDAAVAAFCWLRLTAGLINLAVAVLTTMAERRAASGLRRSGAHGIRTTPNTEADEAAMTSSSSKPDATLFVVWIAGTFTYSMPVFFQCAVTCGMASLVACFACFATLCCFALMQANKVNLWSPCDVAGINTAMAEVPHAWGLLWSEITLVTYLVDACLLCITLDSWPSRPVALAFVAICNLATLKVARQVDANGSAGVIRRRAHAVAVCAMGIAKVFVVCLVLDFPLGALRFAFLCSVIAFLLNKAAGSLPDVSAPVDANAGYADVAGDVELLPDYVNSEDLNNHATVSHEEEDDSNSPAACDRENEHDSSNSAAIDGEEEGTITKEYFDGSDSELVEEQRQEEEEDYGGGMDEWNLVETDSVMPINVNGGANGKFKRWPRKYLRRVV</sequence>
<accession>A0A0E0KSU5</accession>
<dbReference type="HOGENOM" id="CLU_542250_0_0_1"/>
<evidence type="ECO:0000313" key="4">
    <source>
        <dbReference type="EnsemblPlants" id="OPUNC04G16480.1"/>
    </source>
</evidence>
<evidence type="ECO:0000256" key="1">
    <source>
        <dbReference type="SAM" id="MobiDB-lite"/>
    </source>
</evidence>
<keyword evidence="2" id="KW-0472">Membrane</keyword>
<protein>
    <recommendedName>
        <fullName evidence="6">DUF4220 domain-containing protein</fullName>
    </recommendedName>
</protein>
<evidence type="ECO:0000256" key="3">
    <source>
        <dbReference type="SAM" id="SignalP"/>
    </source>
</evidence>
<feature type="transmembrane region" description="Helical" evidence="2">
    <location>
        <begin position="191"/>
        <end position="211"/>
    </location>
</feature>
<keyword evidence="3" id="KW-0732">Signal</keyword>
<proteinExistence type="predicted"/>
<evidence type="ECO:0000256" key="2">
    <source>
        <dbReference type="SAM" id="Phobius"/>
    </source>
</evidence>
<organism evidence="4">
    <name type="scientific">Oryza punctata</name>
    <name type="common">Red rice</name>
    <dbReference type="NCBI Taxonomy" id="4537"/>
    <lineage>
        <taxon>Eukaryota</taxon>
        <taxon>Viridiplantae</taxon>
        <taxon>Streptophyta</taxon>
        <taxon>Embryophyta</taxon>
        <taxon>Tracheophyta</taxon>
        <taxon>Spermatophyta</taxon>
        <taxon>Magnoliopsida</taxon>
        <taxon>Liliopsida</taxon>
        <taxon>Poales</taxon>
        <taxon>Poaceae</taxon>
        <taxon>BOP clade</taxon>
        <taxon>Oryzoideae</taxon>
        <taxon>Oryzeae</taxon>
        <taxon>Oryzinae</taxon>
        <taxon>Oryza</taxon>
    </lineage>
</organism>
<feature type="signal peptide" evidence="3">
    <location>
        <begin position="1"/>
        <end position="19"/>
    </location>
</feature>
<keyword evidence="5" id="KW-1185">Reference proteome</keyword>
<evidence type="ECO:0008006" key="6">
    <source>
        <dbReference type="Google" id="ProtNLM"/>
    </source>
</evidence>
<dbReference type="Proteomes" id="UP000026962">
    <property type="component" value="Chromosome 4"/>
</dbReference>